<keyword evidence="10" id="KW-1185">Reference proteome</keyword>
<feature type="region of interest" description="Disordered" evidence="7">
    <location>
        <begin position="33"/>
        <end position="89"/>
    </location>
</feature>
<comment type="caution">
    <text evidence="9">The sequence shown here is derived from an EMBL/GenBank/DDBJ whole genome shotgun (WGS) entry which is preliminary data.</text>
</comment>
<comment type="subunit">
    <text evidence="6">Associated with the spliceosome.</text>
</comment>
<feature type="zinc finger region" description="C3H1-type" evidence="5">
    <location>
        <begin position="140"/>
        <end position="168"/>
    </location>
</feature>
<dbReference type="SMART" id="SM00356">
    <property type="entry name" value="ZnF_C3H1"/>
    <property type="match status" value="1"/>
</dbReference>
<dbReference type="Proteomes" id="UP000029725">
    <property type="component" value="Unassembled WGS sequence"/>
</dbReference>
<evidence type="ECO:0000313" key="10">
    <source>
        <dbReference type="Proteomes" id="UP000029725"/>
    </source>
</evidence>
<accession>A0A098VTZ7</accession>
<keyword evidence="6" id="KW-0508">mRNA splicing</keyword>
<keyword evidence="6" id="KW-0507">mRNA processing</keyword>
<keyword evidence="4 5" id="KW-0862">Zinc</keyword>
<dbReference type="SUPFAM" id="SSF90229">
    <property type="entry name" value="CCCH zinc finger"/>
    <property type="match status" value="1"/>
</dbReference>
<evidence type="ECO:0000256" key="5">
    <source>
        <dbReference type="PROSITE-ProRule" id="PRU00723"/>
    </source>
</evidence>
<dbReference type="InterPro" id="IPR039971">
    <property type="entry name" value="CWC24-like"/>
</dbReference>
<dbReference type="GO" id="GO:0008270">
    <property type="term" value="F:zinc ion binding"/>
    <property type="evidence" value="ECO:0007669"/>
    <property type="project" value="UniProtKB-KW"/>
</dbReference>
<dbReference type="InterPro" id="IPR000571">
    <property type="entry name" value="Znf_CCCH"/>
</dbReference>
<dbReference type="AlphaFoldDB" id="A0A098VTZ7"/>
<evidence type="ECO:0000259" key="8">
    <source>
        <dbReference type="PROSITE" id="PS50103"/>
    </source>
</evidence>
<keyword evidence="3 5" id="KW-0863">Zinc-finger</keyword>
<evidence type="ECO:0000313" key="9">
    <source>
        <dbReference type="EMBL" id="KGG52603.1"/>
    </source>
</evidence>
<evidence type="ECO:0000256" key="6">
    <source>
        <dbReference type="RuleBase" id="RU367110"/>
    </source>
</evidence>
<dbReference type="VEuPathDB" id="MicrosporidiaDB:DI09_153p40"/>
<dbReference type="InterPro" id="IPR036855">
    <property type="entry name" value="Znf_CCCH_sf"/>
</dbReference>
<feature type="domain" description="C3H1-type" evidence="8">
    <location>
        <begin position="140"/>
        <end position="168"/>
    </location>
</feature>
<dbReference type="HOGENOM" id="CLU_1235293_0_0_1"/>
<sequence>MPPRTRPNYSDDETIVEEKPIVKKVPTFKNNALEKMQSKSSTSYPLADEKEPSIEKVPVDDSASGNRFDKYREELKREKREEYETPHDRDSRAILMKRHKLNKVLTGKEDVYLGANYYKSYLSKEDTVAGNATSQKYKFDFRPDVCKDYKETGSCGFGDSCIYIHDRSDYKSGWQLEEEWTPTLPELKAPNMDTLQKPEEACKKGSPTECPICNGPLKDPVVTK</sequence>
<dbReference type="PANTHER" id="PTHR12930:SF0">
    <property type="entry name" value="RING FINGER PROTEIN 113B"/>
    <property type="match status" value="1"/>
</dbReference>
<keyword evidence="6" id="KW-0238">DNA-binding</keyword>
<dbReference type="Pfam" id="PF00642">
    <property type="entry name" value="zf-CCCH"/>
    <property type="match status" value="1"/>
</dbReference>
<feature type="compositionally biased region" description="Basic and acidic residues" evidence="7">
    <location>
        <begin position="67"/>
        <end position="89"/>
    </location>
</feature>
<dbReference type="GO" id="GO:0034247">
    <property type="term" value="P:snoRNA splicing"/>
    <property type="evidence" value="ECO:0007669"/>
    <property type="project" value="TreeGrafter"/>
</dbReference>
<dbReference type="PANTHER" id="PTHR12930">
    <property type="entry name" value="ZINC FINGER PROTEIN 183"/>
    <property type="match status" value="1"/>
</dbReference>
<dbReference type="GO" id="GO:0006397">
    <property type="term" value="P:mRNA processing"/>
    <property type="evidence" value="ECO:0007669"/>
    <property type="project" value="UniProtKB-KW"/>
</dbReference>
<name>A0A098VTZ7_9MICR</name>
<proteinExistence type="inferred from homology"/>
<comment type="similarity">
    <text evidence="1 6">Belongs to the CWC24 family.</text>
</comment>
<evidence type="ECO:0000256" key="4">
    <source>
        <dbReference type="ARBA" id="ARBA00022833"/>
    </source>
</evidence>
<dbReference type="RefSeq" id="XP_013239039.1">
    <property type="nucleotide sequence ID" value="XM_013383585.1"/>
</dbReference>
<feature type="compositionally biased region" description="Basic and acidic residues" evidence="7">
    <location>
        <begin position="47"/>
        <end position="59"/>
    </location>
</feature>
<evidence type="ECO:0000256" key="7">
    <source>
        <dbReference type="SAM" id="MobiDB-lite"/>
    </source>
</evidence>
<evidence type="ECO:0000256" key="1">
    <source>
        <dbReference type="ARBA" id="ARBA00009161"/>
    </source>
</evidence>
<gene>
    <name evidence="9" type="ORF">DI09_153p40</name>
</gene>
<evidence type="ECO:0000256" key="3">
    <source>
        <dbReference type="ARBA" id="ARBA00022771"/>
    </source>
</evidence>
<evidence type="ECO:0000256" key="2">
    <source>
        <dbReference type="ARBA" id="ARBA00022723"/>
    </source>
</evidence>
<keyword evidence="2 5" id="KW-0479">Metal-binding</keyword>
<comment type="subcellular location">
    <subcellularLocation>
        <location evidence="6">Nucleus</location>
    </subcellularLocation>
</comment>
<dbReference type="GeneID" id="25258513"/>
<dbReference type="EMBL" id="JMKJ01000059">
    <property type="protein sequence ID" value="KGG52603.1"/>
    <property type="molecule type" value="Genomic_DNA"/>
</dbReference>
<reference evidence="9 10" key="1">
    <citation type="submission" date="2014-04" db="EMBL/GenBank/DDBJ databases">
        <title>A new species of microsporidia sheds light on the evolution of extreme parasitism.</title>
        <authorList>
            <person name="Haag K.L."/>
            <person name="James T.Y."/>
            <person name="Larsson R."/>
            <person name="Schaer T.M."/>
            <person name="Refardt D."/>
            <person name="Pombert J.-F."/>
            <person name="Ebert D."/>
        </authorList>
    </citation>
    <scope>NUCLEOTIDE SEQUENCE [LARGE SCALE GENOMIC DNA]</scope>
    <source>
        <strain evidence="9 10">UGP3</strain>
        <tissue evidence="9">Spores</tissue>
    </source>
</reference>
<keyword evidence="6" id="KW-0747">Spliceosome</keyword>
<dbReference type="GO" id="GO:0005684">
    <property type="term" value="C:U2-type spliceosomal complex"/>
    <property type="evidence" value="ECO:0007669"/>
    <property type="project" value="TreeGrafter"/>
</dbReference>
<dbReference type="GO" id="GO:0003677">
    <property type="term" value="F:DNA binding"/>
    <property type="evidence" value="ECO:0007669"/>
    <property type="project" value="UniProtKB-UniRule"/>
</dbReference>
<comment type="function">
    <text evidence="6">Involved in pre-mRNA splicing.</text>
</comment>
<organism evidence="9 10">
    <name type="scientific">Mitosporidium daphniae</name>
    <dbReference type="NCBI Taxonomy" id="1485682"/>
    <lineage>
        <taxon>Eukaryota</taxon>
        <taxon>Fungi</taxon>
        <taxon>Fungi incertae sedis</taxon>
        <taxon>Microsporidia</taxon>
        <taxon>Mitosporidium</taxon>
    </lineage>
</organism>
<dbReference type="PROSITE" id="PS50103">
    <property type="entry name" value="ZF_C3H1"/>
    <property type="match status" value="1"/>
</dbReference>
<keyword evidence="6" id="KW-0539">Nucleus</keyword>
<protein>
    <recommendedName>
        <fullName evidence="6">Pre-mRNA-splicing factor CWC24</fullName>
    </recommendedName>
</protein>
<dbReference type="OrthoDB" id="25761at2759"/>